<dbReference type="KEGG" id="cel:CELE_F57C9.5"/>
<feature type="compositionally biased region" description="Polar residues" evidence="1">
    <location>
        <begin position="484"/>
        <end position="496"/>
    </location>
</feature>
<dbReference type="InterPro" id="IPR003511">
    <property type="entry name" value="HORMA_dom"/>
</dbReference>
<evidence type="ECO:0007829" key="6">
    <source>
        <dbReference type="PDB" id="4TZM"/>
    </source>
</evidence>
<dbReference type="PIR" id="T15215">
    <property type="entry name" value="T15215"/>
</dbReference>
<dbReference type="Bgee" id="WBGene00002034">
    <property type="expression patterns" value="Expressed in germ line (C elegans) and 3 other cell types or tissues"/>
</dbReference>
<dbReference type="GeneID" id="172099"/>
<evidence type="ECO:0000259" key="2">
    <source>
        <dbReference type="PROSITE" id="PS50815"/>
    </source>
</evidence>
<dbReference type="ComplexPortal" id="CPX-3388">
    <property type="entry name" value="Synaptonemal complex"/>
</dbReference>
<dbReference type="PDB" id="4TZN">
    <property type="method" value="X-ray"/>
    <property type="resolution" value="3.12 A"/>
    <property type="chains" value="C/D=724-739"/>
</dbReference>
<dbReference type="STRING" id="6239.F57C9.5.1"/>
<accession>O01820</accession>
<dbReference type="Gene3D" id="3.30.900.10">
    <property type="entry name" value="HORMA domain"/>
    <property type="match status" value="1"/>
</dbReference>
<dbReference type="EvolutionaryTrace" id="O01820"/>
<dbReference type="PaxDb" id="6239-F57C9.5"/>
<dbReference type="IntAct" id="O01820">
    <property type="interactions" value="2"/>
</dbReference>
<name>O01820_CAEEL</name>
<proteinExistence type="evidence at protein level"/>
<evidence type="ECO:0000256" key="1">
    <source>
        <dbReference type="SAM" id="MobiDB-lite"/>
    </source>
</evidence>
<evidence type="ECO:0000313" key="3">
    <source>
        <dbReference type="EMBL" id="CCD62437.1"/>
    </source>
</evidence>
<dbReference type="WormBase" id="F57C9.5">
    <property type="protein sequence ID" value="CE11330"/>
    <property type="gene ID" value="WBGene00002034"/>
    <property type="gene designation" value="htp-3"/>
</dbReference>
<dbReference type="GO" id="GO:0007131">
    <property type="term" value="P:reciprocal meiotic recombination"/>
    <property type="evidence" value="ECO:0000303"/>
    <property type="project" value="ComplexPortal"/>
</dbReference>
<dbReference type="DIP" id="DIP-25392N"/>
<evidence type="ECO:0007829" key="8">
    <source>
        <dbReference type="PeptideAtlas" id="O01820"/>
    </source>
</evidence>
<dbReference type="GO" id="GO:0045132">
    <property type="term" value="P:meiotic chromosome segregation"/>
    <property type="evidence" value="ECO:0000303"/>
    <property type="project" value="ComplexPortal"/>
</dbReference>
<dbReference type="AlphaFoldDB" id="O01820"/>
<feature type="region of interest" description="Disordered" evidence="1">
    <location>
        <begin position="342"/>
        <end position="534"/>
    </location>
</feature>
<dbReference type="AGR" id="WB:WBGene00002034"/>
<dbReference type="GO" id="GO:0005694">
    <property type="term" value="C:chromosome"/>
    <property type="evidence" value="ECO:0000303"/>
    <property type="project" value="ComplexPortal"/>
</dbReference>
<reference evidence="3 4" key="1">
    <citation type="journal article" date="1998" name="Science">
        <title>Genome sequence of the nematode C. elegans: a platform for investigating biology.</title>
        <authorList>
            <consortium name="The C. elegans sequencing consortium"/>
            <person name="Sulson J.E."/>
            <person name="Waterston R."/>
        </authorList>
    </citation>
    <scope>NUCLEOTIDE SEQUENCE [LARGE SCALE GENOMIC DNA]</scope>
    <source>
        <strain evidence="3 4">Bristol N2</strain>
    </source>
</reference>
<dbReference type="Pfam" id="PF02301">
    <property type="entry name" value="HORMA"/>
    <property type="match status" value="1"/>
</dbReference>
<dbReference type="PDBsum" id="4TZN"/>
<evidence type="ECO:0000313" key="5">
    <source>
        <dbReference type="WormBase" id="F57C9.5"/>
    </source>
</evidence>
<dbReference type="GO" id="GO:0000785">
    <property type="term" value="C:chromatin"/>
    <property type="evidence" value="ECO:0000314"/>
    <property type="project" value="WormBase"/>
</dbReference>
<dbReference type="FunCoup" id="O01820">
    <property type="interactions" value="322"/>
</dbReference>
<protein>
    <submittedName>
        <fullName evidence="3">HORMA domain-containing protein</fullName>
    </submittedName>
</protein>
<dbReference type="OrthoDB" id="5877094at2759"/>
<dbReference type="PDB" id="4TZM">
    <property type="method" value="X-ray"/>
    <property type="resolution" value="2.30 A"/>
    <property type="chains" value="C/D=486-501"/>
</dbReference>
<dbReference type="EMBL" id="BX284601">
    <property type="protein sequence ID" value="CCD62437.1"/>
    <property type="molecule type" value="Genomic_DNA"/>
</dbReference>
<dbReference type="PDBsum" id="4TZM"/>
<dbReference type="PeptideAtlas" id="O01820"/>
<dbReference type="HOGENOM" id="CLU_375626_0_0_1"/>
<feature type="region of interest" description="Disordered" evidence="1">
    <location>
        <begin position="693"/>
        <end position="739"/>
    </location>
</feature>
<keyword evidence="4" id="KW-1185">Reference proteome</keyword>
<dbReference type="PDB" id="4TZQ">
    <property type="method" value="X-ray"/>
    <property type="resolution" value="2.30 A"/>
    <property type="chains" value="B/D=485-501"/>
</dbReference>
<organism evidence="3 4">
    <name type="scientific">Caenorhabditis elegans</name>
    <dbReference type="NCBI Taxonomy" id="6239"/>
    <lineage>
        <taxon>Eukaryota</taxon>
        <taxon>Metazoa</taxon>
        <taxon>Ecdysozoa</taxon>
        <taxon>Nematoda</taxon>
        <taxon>Chromadorea</taxon>
        <taxon>Rhabditida</taxon>
        <taxon>Rhabditina</taxon>
        <taxon>Rhabditomorpha</taxon>
        <taxon>Rhabditoidea</taxon>
        <taxon>Rhabditidae</taxon>
        <taxon>Peloderinae</taxon>
        <taxon>Caenorhabditis</taxon>
    </lineage>
</organism>
<dbReference type="UCSC" id="F57C9.5">
    <property type="organism name" value="c. elegans"/>
</dbReference>
<dbReference type="GO" id="GO:0007129">
    <property type="term" value="P:homologous chromosome pairing at meiosis"/>
    <property type="evidence" value="ECO:0000315"/>
    <property type="project" value="WormBase"/>
</dbReference>
<feature type="domain" description="HORMA" evidence="2">
    <location>
        <begin position="35"/>
        <end position="229"/>
    </location>
</feature>
<feature type="compositionally biased region" description="Polar residues" evidence="1">
    <location>
        <begin position="435"/>
        <end position="448"/>
    </location>
</feature>
<dbReference type="PDBsum" id="4TZQ"/>
<dbReference type="GO" id="GO:0042138">
    <property type="term" value="P:meiotic DNA double-strand break formation"/>
    <property type="evidence" value="ECO:0000315"/>
    <property type="project" value="WormBase"/>
</dbReference>
<dbReference type="RefSeq" id="NP_491458.1">
    <property type="nucleotide sequence ID" value="NM_059057.7"/>
</dbReference>
<dbReference type="SMR" id="O01820"/>
<evidence type="ECO:0007829" key="7">
    <source>
        <dbReference type="PDB" id="4TZN"/>
    </source>
</evidence>
<dbReference type="PROSITE" id="PS50815">
    <property type="entry name" value="HORMA"/>
    <property type="match status" value="1"/>
</dbReference>
<dbReference type="eggNOG" id="KOG4652">
    <property type="taxonomic scope" value="Eukaryota"/>
</dbReference>
<gene>
    <name evidence="3 5" type="primary">htp-3</name>
    <name evidence="3" type="ORF">CELE_F57C9.5</name>
    <name evidence="5" type="ORF">F57C9.5</name>
</gene>
<dbReference type="Proteomes" id="UP000001940">
    <property type="component" value="Chromosome I"/>
</dbReference>
<dbReference type="OMA" id="IATERHY"/>
<dbReference type="GO" id="GO:0000800">
    <property type="term" value="C:lateral element"/>
    <property type="evidence" value="ECO:0000314"/>
    <property type="project" value="WormBase"/>
</dbReference>
<feature type="compositionally biased region" description="Acidic residues" evidence="1">
    <location>
        <begin position="419"/>
        <end position="432"/>
    </location>
</feature>
<dbReference type="InParanoid" id="O01820"/>
<keyword evidence="6 7" id="KW-0002">3D-structure</keyword>
<feature type="compositionally biased region" description="Basic residues" evidence="1">
    <location>
        <begin position="380"/>
        <end position="389"/>
    </location>
</feature>
<sequence length="739" mass="81566">MDESFDSSVVPGSLTSDDRAIFNEQTLKNGDENSKSSLEVMANCVYLANSTILRERKVIPAEYFQDFQVYGDVSGYTLRQDIPEGRSVSSKLLASHDAIRQKLLQKLAIVVEESLNTNPVETFVWTFVYDSTTSASAEIGYGGRKSKFVVNYLNMDDTAQQFCKMFSELRNVLSLLRPLPRGLIPSMKVAYRGEPEFVPGFQQVDDFVNPEQINLGAVSFPHGNGFQFAYASKFMVEQPSAIRPPVEVSHFEDDLLNSTITPIEVVRDNTMNCAENPELDEIYFSPGRQEVRMDEDVANESIRCNPSMASEMMVLQSEYNVLIADNDEVPMVVERERSPIVKAAKKRSTRAPAVPITPTEPASPVESPVKEQPQKAPKAQMRRSSKRTTKNNERCEQKEEEPIVNPKRRSARRLVPPVEVDEQPEEQNDDDAQNSLQIDSDAQNSLQIDSDAIITSPEKRNESKSAIPEEAADLDNTTSEKQESSTARYGVSNTSINRKKPDPVANPVSEEAQVDLANGSIPDKRPRKRKYGRVSSILDVADLPTDDTVEEDVRESPIYGRVPSILDVARAEENDAQNDAQDAQNEIAVEGLADLSIDTEQHEEAAPINVTGHQSESVPIIVTEHQSEEAQTVVTEQPAGAASVIAAERHYGRVSSILDVAGSFADVDPSGAAPAIATERHYGRVSSILDVAGSLSDVDPQEDTESSTQNQSTSKKFKPNPPKAMRYGQSPNMPSRRGN</sequence>
<keyword evidence="8" id="KW-1267">Proteomics identification</keyword>
<dbReference type="InterPro" id="IPR036570">
    <property type="entry name" value="HORMA_dom_sf"/>
</dbReference>
<feature type="compositionally biased region" description="Basic and acidic residues" evidence="1">
    <location>
        <begin position="390"/>
        <end position="401"/>
    </location>
</feature>
<evidence type="ECO:0000313" key="4">
    <source>
        <dbReference type="Proteomes" id="UP000001940"/>
    </source>
</evidence>
<dbReference type="CTD" id="172099"/>
<dbReference type="SUPFAM" id="SSF56019">
    <property type="entry name" value="The spindle assembly checkpoint protein mad2"/>
    <property type="match status" value="1"/>
</dbReference>
<dbReference type="GO" id="GO:0000795">
    <property type="term" value="C:synaptonemal complex"/>
    <property type="evidence" value="ECO:0000303"/>
    <property type="project" value="ComplexPortal"/>
</dbReference>
<dbReference type="GO" id="GO:0000793">
    <property type="term" value="C:condensed chromosome"/>
    <property type="evidence" value="ECO:0000314"/>
    <property type="project" value="WormBase"/>
</dbReference>
<reference evidence="6 7" key="2">
    <citation type="journal article" date="2014" name="Dev. Cell">
        <title>The chromosome axis controls meiotic events through a hierarchical assembly of HORMA domain proteins.</title>
        <authorList>
            <person name="Kim Y."/>
            <person name="Rosenberg S.C."/>
            <person name="Kugel C.L."/>
            <person name="Kostow N."/>
            <person name="Rog O."/>
            <person name="Davydov V."/>
            <person name="Su T.Y."/>
            <person name="Dernburg A.F."/>
            <person name="Corbett K.D."/>
        </authorList>
    </citation>
    <scope>X-RAY CRYSTALLOGRAPHY (2.30 ANGSTROMS) OF 485-501</scope>
</reference>